<name>A0A1I6LYM2_9BACT</name>
<evidence type="ECO:0000256" key="3">
    <source>
        <dbReference type="ARBA" id="ARBA00022960"/>
    </source>
</evidence>
<dbReference type="Gene3D" id="2.40.10.350">
    <property type="entry name" value="Rod shape-determining protein MreC, domain 2"/>
    <property type="match status" value="1"/>
</dbReference>
<dbReference type="PANTHER" id="PTHR34138">
    <property type="entry name" value="CELL SHAPE-DETERMINING PROTEIN MREC"/>
    <property type="match status" value="1"/>
</dbReference>
<dbReference type="STRING" id="474950.SAMN05421771_1499"/>
<keyword evidence="3" id="KW-0133">Cell shape</keyword>
<dbReference type="GO" id="GO:0008360">
    <property type="term" value="P:regulation of cell shape"/>
    <property type="evidence" value="ECO:0007669"/>
    <property type="project" value="UniProtKB-KW"/>
</dbReference>
<evidence type="ECO:0000313" key="8">
    <source>
        <dbReference type="Proteomes" id="UP000199024"/>
    </source>
</evidence>
<evidence type="ECO:0000313" key="7">
    <source>
        <dbReference type="EMBL" id="SFS08546.1"/>
    </source>
</evidence>
<dbReference type="RefSeq" id="WP_089838047.1">
    <property type="nucleotide sequence ID" value="NZ_FOZL01000001.1"/>
</dbReference>
<organism evidence="7 8">
    <name type="scientific">Granulicella pectinivorans</name>
    <dbReference type="NCBI Taxonomy" id="474950"/>
    <lineage>
        <taxon>Bacteria</taxon>
        <taxon>Pseudomonadati</taxon>
        <taxon>Acidobacteriota</taxon>
        <taxon>Terriglobia</taxon>
        <taxon>Terriglobales</taxon>
        <taxon>Acidobacteriaceae</taxon>
        <taxon>Granulicella</taxon>
    </lineage>
</organism>
<protein>
    <recommendedName>
        <fullName evidence="2">Cell shape-determining protein MreC</fullName>
    </recommendedName>
    <alternativeName>
        <fullName evidence="4">Cell shape protein MreC</fullName>
    </alternativeName>
</protein>
<proteinExistence type="inferred from homology"/>
<dbReference type="PANTHER" id="PTHR34138:SF1">
    <property type="entry name" value="CELL SHAPE-DETERMINING PROTEIN MREC"/>
    <property type="match status" value="1"/>
</dbReference>
<dbReference type="NCBIfam" id="TIGR00219">
    <property type="entry name" value="mreC"/>
    <property type="match status" value="1"/>
</dbReference>
<dbReference type="EMBL" id="FOZL01000001">
    <property type="protein sequence ID" value="SFS08546.1"/>
    <property type="molecule type" value="Genomic_DNA"/>
</dbReference>
<evidence type="ECO:0000256" key="5">
    <source>
        <dbReference type="SAM" id="MobiDB-lite"/>
    </source>
</evidence>
<feature type="domain" description="Rod shape-determining protein MreC beta-barrel core" evidence="6">
    <location>
        <begin position="131"/>
        <end position="277"/>
    </location>
</feature>
<dbReference type="Gene3D" id="2.40.10.340">
    <property type="entry name" value="Rod shape-determining protein MreC, domain 1"/>
    <property type="match status" value="1"/>
</dbReference>
<sequence>MESFFSRYKNALVLIGVLLAQTIGLAMQVQRVAKPGEPDSHQVRLLRLWAASVVVPLARTTHFFSGGIRGGWSNYVALWHVRQQNEELRKQLADIRLQQAAQVEDILEGRRLQALVAFREHYISSTVAAQVIGTSGTDQSRMLLIDKGADAGLRPDMPVITPDGIVGKLRDVFPHSAQLLLISDQTAGAGVILESTRIRAILKGTPSGRIQIGNLTADSRIQPGEKVLTSGGDQVYPRGLPVGTVESIAPDPDHQPYTAIVVHPAAKLTQLEEVLVITGMQQTLPAQAAADLAAAEVQHAADLDAAAKAKAAVPRGLDLTGADNAPIDPNAPVQPAPAENAPGLVPKPAPALHPDRYTYGTAPPATDLTPGAKKSADPPPVQPPPAKTPEANL</sequence>
<dbReference type="InterPro" id="IPR007221">
    <property type="entry name" value="MreC"/>
</dbReference>
<dbReference type="AlphaFoldDB" id="A0A1I6LYM2"/>
<accession>A0A1I6LYM2</accession>
<feature type="region of interest" description="Disordered" evidence="5">
    <location>
        <begin position="320"/>
        <end position="393"/>
    </location>
</feature>
<dbReference type="OrthoDB" id="9792313at2"/>
<evidence type="ECO:0000256" key="1">
    <source>
        <dbReference type="ARBA" id="ARBA00009369"/>
    </source>
</evidence>
<feature type="compositionally biased region" description="Pro residues" evidence="5">
    <location>
        <begin position="377"/>
        <end position="387"/>
    </location>
</feature>
<evidence type="ECO:0000256" key="4">
    <source>
        <dbReference type="ARBA" id="ARBA00032089"/>
    </source>
</evidence>
<dbReference type="InterPro" id="IPR042175">
    <property type="entry name" value="Cell/Rod_MreC_2"/>
</dbReference>
<dbReference type="Proteomes" id="UP000199024">
    <property type="component" value="Unassembled WGS sequence"/>
</dbReference>
<dbReference type="InterPro" id="IPR055342">
    <property type="entry name" value="MreC_beta-barrel_core"/>
</dbReference>
<comment type="similarity">
    <text evidence="1">Belongs to the MreC family.</text>
</comment>
<reference evidence="7 8" key="1">
    <citation type="submission" date="2016-10" db="EMBL/GenBank/DDBJ databases">
        <authorList>
            <person name="de Groot N.N."/>
        </authorList>
    </citation>
    <scope>NUCLEOTIDE SEQUENCE [LARGE SCALE GENOMIC DNA]</scope>
    <source>
        <strain evidence="7 8">DSM 21001</strain>
    </source>
</reference>
<keyword evidence="8" id="KW-1185">Reference proteome</keyword>
<evidence type="ECO:0000259" key="6">
    <source>
        <dbReference type="Pfam" id="PF04085"/>
    </source>
</evidence>
<gene>
    <name evidence="7" type="ORF">SAMN05421771_1499</name>
</gene>
<dbReference type="InterPro" id="IPR042177">
    <property type="entry name" value="Cell/Rod_1"/>
</dbReference>
<evidence type="ECO:0000256" key="2">
    <source>
        <dbReference type="ARBA" id="ARBA00013855"/>
    </source>
</evidence>
<dbReference type="GO" id="GO:0005886">
    <property type="term" value="C:plasma membrane"/>
    <property type="evidence" value="ECO:0007669"/>
    <property type="project" value="TreeGrafter"/>
</dbReference>
<dbReference type="Pfam" id="PF04085">
    <property type="entry name" value="MreC"/>
    <property type="match status" value="1"/>
</dbReference>